<dbReference type="FunFam" id="3.40.50.970:FF:000129">
    <property type="entry name" value="Transketolase"/>
    <property type="match status" value="1"/>
</dbReference>
<dbReference type="RefSeq" id="WP_213012684.1">
    <property type="nucleotide sequence ID" value="NZ_BOQN01000133.1"/>
</dbReference>
<dbReference type="AlphaFoldDB" id="A0A919WB73"/>
<comment type="similarity">
    <text evidence="2">Belongs to the transketolase family.</text>
</comment>
<dbReference type="InterPro" id="IPR033248">
    <property type="entry name" value="Transketolase_C"/>
</dbReference>
<dbReference type="GO" id="GO:0000287">
    <property type="term" value="F:magnesium ion binding"/>
    <property type="evidence" value="ECO:0007669"/>
    <property type="project" value="UniProtKB-ARBA"/>
</dbReference>
<comment type="cofactor">
    <cofactor evidence="1">
        <name>thiamine diphosphate</name>
        <dbReference type="ChEBI" id="CHEBI:58937"/>
    </cofactor>
</comment>
<dbReference type="Gene3D" id="3.40.50.970">
    <property type="match status" value="1"/>
</dbReference>
<name>A0A919WB73_9ACTN</name>
<dbReference type="Gene3D" id="3.40.50.920">
    <property type="match status" value="1"/>
</dbReference>
<evidence type="ECO:0000256" key="1">
    <source>
        <dbReference type="ARBA" id="ARBA00001964"/>
    </source>
</evidence>
<dbReference type="SUPFAM" id="SSF52518">
    <property type="entry name" value="Thiamin diphosphate-binding fold (THDP-binding)"/>
    <property type="match status" value="1"/>
</dbReference>
<proteinExistence type="inferred from homology"/>
<dbReference type="InterPro" id="IPR029061">
    <property type="entry name" value="THDP-binding"/>
</dbReference>
<evidence type="ECO:0000256" key="4">
    <source>
        <dbReference type="SAM" id="MobiDB-lite"/>
    </source>
</evidence>
<dbReference type="EMBL" id="BOQN01000133">
    <property type="protein sequence ID" value="GIM97029.1"/>
    <property type="molecule type" value="Genomic_DNA"/>
</dbReference>
<dbReference type="InterPro" id="IPR051157">
    <property type="entry name" value="PDH/Transketolase"/>
</dbReference>
<feature type="domain" description="Transketolase-like pyrimidine-binding" evidence="5">
    <location>
        <begin position="26"/>
        <end position="189"/>
    </location>
</feature>
<evidence type="ECO:0000256" key="3">
    <source>
        <dbReference type="ARBA" id="ARBA00023052"/>
    </source>
</evidence>
<organism evidence="6 7">
    <name type="scientific">Paractinoplanes toevensis</name>
    <dbReference type="NCBI Taxonomy" id="571911"/>
    <lineage>
        <taxon>Bacteria</taxon>
        <taxon>Bacillati</taxon>
        <taxon>Actinomycetota</taxon>
        <taxon>Actinomycetes</taxon>
        <taxon>Micromonosporales</taxon>
        <taxon>Micromonosporaceae</taxon>
        <taxon>Paractinoplanes</taxon>
    </lineage>
</organism>
<dbReference type="CDD" id="cd07033">
    <property type="entry name" value="TPP_PYR_DXS_TK_like"/>
    <property type="match status" value="1"/>
</dbReference>
<dbReference type="SMART" id="SM00861">
    <property type="entry name" value="Transket_pyr"/>
    <property type="match status" value="1"/>
</dbReference>
<dbReference type="SUPFAM" id="SSF52922">
    <property type="entry name" value="TK C-terminal domain-like"/>
    <property type="match status" value="1"/>
</dbReference>
<protein>
    <submittedName>
        <fullName evidence="6">Transketolase</fullName>
    </submittedName>
</protein>
<comment type="caution">
    <text evidence="6">The sequence shown here is derived from an EMBL/GenBank/DDBJ whole genome shotgun (WGS) entry which is preliminary data.</text>
</comment>
<dbReference type="Pfam" id="PF02780">
    <property type="entry name" value="Transketolase_C"/>
    <property type="match status" value="1"/>
</dbReference>
<evidence type="ECO:0000259" key="5">
    <source>
        <dbReference type="SMART" id="SM00861"/>
    </source>
</evidence>
<dbReference type="Pfam" id="PF02779">
    <property type="entry name" value="Transket_pyr"/>
    <property type="match status" value="1"/>
</dbReference>
<gene>
    <name evidence="6" type="ORF">Ato02nite_088220</name>
</gene>
<dbReference type="PANTHER" id="PTHR43825:SF1">
    <property type="entry name" value="TRANSKETOLASE-LIKE PYRIMIDINE-BINDING DOMAIN-CONTAINING PROTEIN"/>
    <property type="match status" value="1"/>
</dbReference>
<dbReference type="Proteomes" id="UP000677082">
    <property type="component" value="Unassembled WGS sequence"/>
</dbReference>
<dbReference type="InterPro" id="IPR005475">
    <property type="entry name" value="Transketolase-like_Pyr-bd"/>
</dbReference>
<keyword evidence="7" id="KW-1185">Reference proteome</keyword>
<accession>A0A919WB73</accession>
<keyword evidence="3" id="KW-0786">Thiamine pyrophosphate</keyword>
<dbReference type="InterPro" id="IPR009014">
    <property type="entry name" value="Transketo_C/PFOR_II"/>
</dbReference>
<evidence type="ECO:0000313" key="7">
    <source>
        <dbReference type="Proteomes" id="UP000677082"/>
    </source>
</evidence>
<sequence>MTITQQPPEVTGPPAVIGPPPVVAPPAPREVHRDVLIDLMARDERVVCLDSDTGLFAGVDWGAAADRYINLGIAEQNMMSVAAGLARSGRIPYVHTMATFAATRALEQVKLDIAYNEVPVRIVATHGGLSGGHYGTSHHSLEDVGVMRMLPGMTVLVPSDAATTRELDRASTYRPGPVYLRLGRSGTPDLPAGAETPEIGRARSLRAGTDVTLVASGPYPVLAALEAAGDLATVGVSAEVLEVHTVKPLDTEALVAAAEHTTGLVVVEEHWAAGGLGSAVAECVAELGLARPVRRVAVGDHFTRGRGGHRHLLAANGITAEEVAARVWEVLGR</sequence>
<feature type="region of interest" description="Disordered" evidence="4">
    <location>
        <begin position="1"/>
        <end position="20"/>
    </location>
</feature>
<evidence type="ECO:0000313" key="6">
    <source>
        <dbReference type="EMBL" id="GIM97029.1"/>
    </source>
</evidence>
<evidence type="ECO:0000256" key="2">
    <source>
        <dbReference type="ARBA" id="ARBA00007131"/>
    </source>
</evidence>
<dbReference type="PANTHER" id="PTHR43825">
    <property type="entry name" value="PYRUVATE DEHYDROGENASE E1 COMPONENT"/>
    <property type="match status" value="1"/>
</dbReference>
<reference evidence="6 7" key="1">
    <citation type="submission" date="2021-03" db="EMBL/GenBank/DDBJ databases">
        <title>Whole genome shotgun sequence of Actinoplanes toevensis NBRC 105298.</title>
        <authorList>
            <person name="Komaki H."/>
            <person name="Tamura T."/>
        </authorList>
    </citation>
    <scope>NUCLEOTIDE SEQUENCE [LARGE SCALE GENOMIC DNA]</scope>
    <source>
        <strain evidence="6 7">NBRC 105298</strain>
    </source>
</reference>